<evidence type="ECO:0000313" key="5">
    <source>
        <dbReference type="Proteomes" id="UP000652219"/>
    </source>
</evidence>
<keyword evidence="5" id="KW-1185">Reference proteome</keyword>
<dbReference type="CDD" id="cd01427">
    <property type="entry name" value="HAD_like"/>
    <property type="match status" value="1"/>
</dbReference>
<dbReference type="Gene3D" id="3.40.50.1000">
    <property type="entry name" value="HAD superfamily/HAD-like"/>
    <property type="match status" value="1"/>
</dbReference>
<dbReference type="GO" id="GO:0016791">
    <property type="term" value="F:phosphatase activity"/>
    <property type="evidence" value="ECO:0007669"/>
    <property type="project" value="TreeGrafter"/>
</dbReference>
<accession>A0A8H6MLZ0</accession>
<evidence type="ECO:0000256" key="2">
    <source>
        <dbReference type="ARBA" id="ARBA00022801"/>
    </source>
</evidence>
<keyword evidence="2" id="KW-0378">Hydrolase</keyword>
<evidence type="ECO:0000313" key="4">
    <source>
        <dbReference type="EMBL" id="KAF6798206.1"/>
    </source>
</evidence>
<dbReference type="AlphaFoldDB" id="A0A8H6MLZ0"/>
<gene>
    <name evidence="4" type="ORF">CSOJ01_12760</name>
</gene>
<proteinExistence type="predicted"/>
<keyword evidence="1" id="KW-0479">Metal-binding</keyword>
<evidence type="ECO:0000256" key="1">
    <source>
        <dbReference type="ARBA" id="ARBA00022723"/>
    </source>
</evidence>
<dbReference type="InterPro" id="IPR051400">
    <property type="entry name" value="HAD-like_hydrolase"/>
</dbReference>
<dbReference type="EMBL" id="WIGN01000339">
    <property type="protein sequence ID" value="KAF6798206.1"/>
    <property type="molecule type" value="Genomic_DNA"/>
</dbReference>
<dbReference type="SFLD" id="SFLDS00003">
    <property type="entry name" value="Haloacid_Dehalogenase"/>
    <property type="match status" value="1"/>
</dbReference>
<keyword evidence="3" id="KW-0460">Magnesium</keyword>
<dbReference type="SUPFAM" id="SSF56784">
    <property type="entry name" value="HAD-like"/>
    <property type="match status" value="1"/>
</dbReference>
<protein>
    <submittedName>
        <fullName evidence="4">Had-superfamily subfamily variant 1</fullName>
    </submittedName>
</protein>
<organism evidence="4 5">
    <name type="scientific">Colletotrichum sojae</name>
    <dbReference type="NCBI Taxonomy" id="2175907"/>
    <lineage>
        <taxon>Eukaryota</taxon>
        <taxon>Fungi</taxon>
        <taxon>Dikarya</taxon>
        <taxon>Ascomycota</taxon>
        <taxon>Pezizomycotina</taxon>
        <taxon>Sordariomycetes</taxon>
        <taxon>Hypocreomycetidae</taxon>
        <taxon>Glomerellales</taxon>
        <taxon>Glomerellaceae</taxon>
        <taxon>Colletotrichum</taxon>
        <taxon>Colletotrichum orchidearum species complex</taxon>
    </lineage>
</organism>
<dbReference type="PANTHER" id="PTHR46470:SF2">
    <property type="entry name" value="GLYCERALDEHYDE 3-PHOSPHATE PHOSPHATASE"/>
    <property type="match status" value="1"/>
</dbReference>
<evidence type="ECO:0000256" key="3">
    <source>
        <dbReference type="ARBA" id="ARBA00022842"/>
    </source>
</evidence>
<dbReference type="PANTHER" id="PTHR46470">
    <property type="entry name" value="N-ACYLNEURAMINATE-9-PHOSPHATASE"/>
    <property type="match status" value="1"/>
</dbReference>
<dbReference type="InterPro" id="IPR023214">
    <property type="entry name" value="HAD_sf"/>
</dbReference>
<dbReference type="InterPro" id="IPR036412">
    <property type="entry name" value="HAD-like_sf"/>
</dbReference>
<dbReference type="Pfam" id="PF00702">
    <property type="entry name" value="Hydrolase"/>
    <property type="match status" value="1"/>
</dbReference>
<comment type="caution">
    <text evidence="4">The sequence shown here is derived from an EMBL/GenBank/DDBJ whole genome shotgun (WGS) entry which is preliminary data.</text>
</comment>
<dbReference type="Proteomes" id="UP000652219">
    <property type="component" value="Unassembled WGS sequence"/>
</dbReference>
<dbReference type="InterPro" id="IPR023198">
    <property type="entry name" value="PGP-like_dom2"/>
</dbReference>
<dbReference type="SFLD" id="SFLDG01129">
    <property type="entry name" value="C1.5:_HAD__Beta-PGM__Phosphata"/>
    <property type="match status" value="1"/>
</dbReference>
<dbReference type="Gene3D" id="1.10.150.240">
    <property type="entry name" value="Putative phosphatase, domain 2"/>
    <property type="match status" value="1"/>
</dbReference>
<name>A0A8H6MLZ0_9PEZI</name>
<dbReference type="GO" id="GO:0046872">
    <property type="term" value="F:metal ion binding"/>
    <property type="evidence" value="ECO:0007669"/>
    <property type="project" value="UniProtKB-KW"/>
</dbReference>
<reference evidence="4 5" key="1">
    <citation type="journal article" date="2020" name="Phytopathology">
        <title>Genome Sequence Resources of Colletotrichum truncatum, C. plurivorum, C. musicola, and C. sojae: Four Species Pathogenic to Soybean (Glycine max).</title>
        <authorList>
            <person name="Rogerio F."/>
            <person name="Boufleur T.R."/>
            <person name="Ciampi-Guillardi M."/>
            <person name="Sukno S.A."/>
            <person name="Thon M.R."/>
            <person name="Massola Junior N.S."/>
            <person name="Baroncelli R."/>
        </authorList>
    </citation>
    <scope>NUCLEOTIDE SEQUENCE [LARGE SCALE GENOMIC DNA]</scope>
    <source>
        <strain evidence="4 5">LFN0009</strain>
    </source>
</reference>
<sequence>MTDNNNQKRIKAALAAKPWFGFDLDDTLHEFRRASSAATAKTLEKISRQHDIPMASLGQEYSEILRETTLGAFSDGKTSFEYRRDRFGSLMARFSLVPDAEFLSRLLEVYENTLNDSLRLKDGALELLLKLKAAGKKVAVITEGPQDAQERTLKHLGIAEHVDFLATTNFFKVSKTEGLFPKVLEHLGIPAADMVCFGDNQARDTTPAMEAGILSIHFAEHAETSFDADPPHVKTLQEIVLLIL</sequence>